<dbReference type="EMBL" id="FR872582">
    <property type="protein sequence ID" value="CCB87967.1"/>
    <property type="molecule type" value="Genomic_DNA"/>
</dbReference>
<evidence type="ECO:0000313" key="1">
    <source>
        <dbReference type="EMBL" id="CCB87967.1"/>
    </source>
</evidence>
<dbReference type="PANTHER" id="PTHR37316">
    <property type="entry name" value="TEICHOIC ACID GLYCEROL-PHOSPHATE PRIMASE"/>
    <property type="match status" value="1"/>
</dbReference>
<name>F8L586_SIMNZ</name>
<gene>
    <name evidence="1" type="ordered locus">SNE_A00890</name>
</gene>
<dbReference type="InterPro" id="IPR007554">
    <property type="entry name" value="Glycerophosphate_synth"/>
</dbReference>
<dbReference type="Gene3D" id="3.40.50.12580">
    <property type="match status" value="1"/>
</dbReference>
<reference evidence="1 2" key="2">
    <citation type="journal article" date="2011" name="Mol. Biol. Evol.">
        <title>Unity in variety--the pan-genome of the Chlamydiae.</title>
        <authorList>
            <person name="Collingro A."/>
            <person name="Tischler P."/>
            <person name="Weinmaier T."/>
            <person name="Penz T."/>
            <person name="Heinz E."/>
            <person name="Brunham R.C."/>
            <person name="Read T.D."/>
            <person name="Bavoil P.M."/>
            <person name="Sachse K."/>
            <person name="Kahane S."/>
            <person name="Friedman M.G."/>
            <person name="Rattei T."/>
            <person name="Myers G.S."/>
            <person name="Horn M."/>
        </authorList>
    </citation>
    <scope>NUCLEOTIDE SEQUENCE [LARGE SCALE GENOMIC DNA]</scope>
    <source>
        <strain evidence="2">ATCC VR-1471 / Z</strain>
    </source>
</reference>
<dbReference type="AlphaFoldDB" id="F8L586"/>
<evidence type="ECO:0008006" key="3">
    <source>
        <dbReference type="Google" id="ProtNLM"/>
    </source>
</evidence>
<accession>F8L586</accession>
<dbReference type="GO" id="GO:0016020">
    <property type="term" value="C:membrane"/>
    <property type="evidence" value="ECO:0007669"/>
    <property type="project" value="InterPro"/>
</dbReference>
<sequence>MSAETIKTFLVIIWINYKEDNFRFKTLFFKKNRYITSMNKYSCAGLIYGPHAHHLDHLAVLCILLDIPLIVSEPEIEEEANRYYPQLVTFCMSSLNLAEQVTRTYDVIFSSLPKDLFDQIFFVAENMQKKKLLSIWVPHGNSDKGHASYFMEGLIKEKIALVYGQKMIDFFIEKKVYDQLYAAIILGNYRWEFYSEHKAFYDPLAQKEIFSKLPRGEKTILYAPTWHDVEKSSSLNEAWSLLLEKLPDNWNLILKLHPNALQKPHEVEKIHHLAENKKNVLVIESFPPIYPLLNGVDIYLGDMSSIGYDFLTLKKPMFFLNQNKRDVAKDKGLYLFRCGVSLKPEEYANVFSLMQDDPNRFQKIQEEVYAYVFGEKRSKEELKQKIITTYERFLEDEFYLF</sequence>
<proteinExistence type="predicted"/>
<evidence type="ECO:0000313" key="2">
    <source>
        <dbReference type="Proteomes" id="UP000000496"/>
    </source>
</evidence>
<organism evidence="1 2">
    <name type="scientific">Simkania negevensis (strain ATCC VR-1471 / DSM 27360 / Z)</name>
    <dbReference type="NCBI Taxonomy" id="331113"/>
    <lineage>
        <taxon>Bacteria</taxon>
        <taxon>Pseudomonadati</taxon>
        <taxon>Chlamydiota</taxon>
        <taxon>Chlamydiia</taxon>
        <taxon>Parachlamydiales</taxon>
        <taxon>Simkaniaceae</taxon>
        <taxon>Simkania</taxon>
    </lineage>
</organism>
<protein>
    <recommendedName>
        <fullName evidence="3">CDP-glycerol:poly(Glycerophosphate) glycerophosphotransferase</fullName>
    </recommendedName>
</protein>
<keyword evidence="2" id="KW-1185">Reference proteome</keyword>
<reference key="1">
    <citation type="journal article" date="2011" name="Mol. Biol. Evol.">
        <title>Unity in variety -- the pan-genome of the Chlamydiae.</title>
        <authorList>
            <person name="Collingro A."/>
            <person name="Tischler P."/>
            <person name="Weinmaier T."/>
            <person name="Penz T."/>
            <person name="Heinz E."/>
            <person name="Brunham R.C."/>
            <person name="Read T.D."/>
            <person name="Bavoil P.M."/>
            <person name="Sachse K."/>
            <person name="Kahane S."/>
            <person name="Friedman M.G."/>
            <person name="Rattei T."/>
            <person name="Myers G.S.A."/>
            <person name="Horn M."/>
        </authorList>
    </citation>
    <scope>NUCLEOTIDE SEQUENCE</scope>
    <source>
        <strain>Z</strain>
    </source>
</reference>
<dbReference type="SUPFAM" id="SSF53756">
    <property type="entry name" value="UDP-Glycosyltransferase/glycogen phosphorylase"/>
    <property type="match status" value="1"/>
</dbReference>
<dbReference type="InterPro" id="IPR051612">
    <property type="entry name" value="Teichoic_Acid_Biosynth"/>
</dbReference>
<dbReference type="InterPro" id="IPR043148">
    <property type="entry name" value="TagF_C"/>
</dbReference>
<dbReference type="STRING" id="331113.SNE_A00890"/>
<dbReference type="Proteomes" id="UP000000496">
    <property type="component" value="Chromosome gsn.131"/>
</dbReference>
<dbReference type="eggNOG" id="COG1887">
    <property type="taxonomic scope" value="Bacteria"/>
</dbReference>
<dbReference type="HOGENOM" id="CLU_766927_0_0_0"/>
<dbReference type="GO" id="GO:0047355">
    <property type="term" value="F:CDP-glycerol glycerophosphotransferase activity"/>
    <property type="evidence" value="ECO:0007669"/>
    <property type="project" value="InterPro"/>
</dbReference>
<dbReference type="Pfam" id="PF04464">
    <property type="entry name" value="Glyphos_transf"/>
    <property type="match status" value="1"/>
</dbReference>
<dbReference type="KEGG" id="sng:SNE_A00890"/>
<dbReference type="PANTHER" id="PTHR37316:SF3">
    <property type="entry name" value="TEICHOIC ACID GLYCEROL-PHOSPHATE TRANSFERASE"/>
    <property type="match status" value="1"/>
</dbReference>